<sequence>HGGRGEVPRARDSESRAEKMEFQLRADTTVRHSDTTQQGFGDKTRGGVKSQRQRKKRSRERSSAPGQRRRRRFEF</sequence>
<organism evidence="2 3">
    <name type="scientific">Stylosanthes scabra</name>
    <dbReference type="NCBI Taxonomy" id="79078"/>
    <lineage>
        <taxon>Eukaryota</taxon>
        <taxon>Viridiplantae</taxon>
        <taxon>Streptophyta</taxon>
        <taxon>Embryophyta</taxon>
        <taxon>Tracheophyta</taxon>
        <taxon>Spermatophyta</taxon>
        <taxon>Magnoliopsida</taxon>
        <taxon>eudicotyledons</taxon>
        <taxon>Gunneridae</taxon>
        <taxon>Pentapetalae</taxon>
        <taxon>rosids</taxon>
        <taxon>fabids</taxon>
        <taxon>Fabales</taxon>
        <taxon>Fabaceae</taxon>
        <taxon>Papilionoideae</taxon>
        <taxon>50 kb inversion clade</taxon>
        <taxon>dalbergioids sensu lato</taxon>
        <taxon>Dalbergieae</taxon>
        <taxon>Pterocarpus clade</taxon>
        <taxon>Stylosanthes</taxon>
    </lineage>
</organism>
<proteinExistence type="predicted"/>
<feature type="compositionally biased region" description="Basic and acidic residues" evidence="1">
    <location>
        <begin position="1"/>
        <end position="34"/>
    </location>
</feature>
<keyword evidence="3" id="KW-1185">Reference proteome</keyword>
<evidence type="ECO:0000256" key="1">
    <source>
        <dbReference type="SAM" id="MobiDB-lite"/>
    </source>
</evidence>
<gene>
    <name evidence="2" type="ORF">PIB30_088604</name>
</gene>
<dbReference type="Proteomes" id="UP001341840">
    <property type="component" value="Unassembled WGS sequence"/>
</dbReference>
<dbReference type="EMBL" id="JASCZI010152650">
    <property type="protein sequence ID" value="MED6176483.1"/>
    <property type="molecule type" value="Genomic_DNA"/>
</dbReference>
<comment type="caution">
    <text evidence="2">The sequence shown here is derived from an EMBL/GenBank/DDBJ whole genome shotgun (WGS) entry which is preliminary data.</text>
</comment>
<protein>
    <submittedName>
        <fullName evidence="2">Uncharacterized protein</fullName>
    </submittedName>
</protein>
<feature type="region of interest" description="Disordered" evidence="1">
    <location>
        <begin position="1"/>
        <end position="75"/>
    </location>
</feature>
<reference evidence="2 3" key="1">
    <citation type="journal article" date="2023" name="Plants (Basel)">
        <title>Bridging the Gap: Combining Genomics and Transcriptomics Approaches to Understand Stylosanthes scabra, an Orphan Legume from the Brazilian Caatinga.</title>
        <authorList>
            <person name="Ferreira-Neto J.R.C."/>
            <person name="da Silva M.D."/>
            <person name="Binneck E."/>
            <person name="de Melo N.F."/>
            <person name="da Silva R.H."/>
            <person name="de Melo A.L.T.M."/>
            <person name="Pandolfi V."/>
            <person name="Bustamante F.O."/>
            <person name="Brasileiro-Vidal A.C."/>
            <person name="Benko-Iseppon A.M."/>
        </authorList>
    </citation>
    <scope>NUCLEOTIDE SEQUENCE [LARGE SCALE GENOMIC DNA]</scope>
    <source>
        <tissue evidence="2">Leaves</tissue>
    </source>
</reference>
<evidence type="ECO:0000313" key="3">
    <source>
        <dbReference type="Proteomes" id="UP001341840"/>
    </source>
</evidence>
<name>A0ABU6VWY4_9FABA</name>
<evidence type="ECO:0000313" key="2">
    <source>
        <dbReference type="EMBL" id="MED6176483.1"/>
    </source>
</evidence>
<feature type="non-terminal residue" evidence="2">
    <location>
        <position position="1"/>
    </location>
</feature>
<accession>A0ABU6VWY4</accession>